<evidence type="ECO:0000313" key="2">
    <source>
        <dbReference type="Proteomes" id="UP000305095"/>
    </source>
</evidence>
<dbReference type="AlphaFoldDB" id="A0A4V6Y763"/>
<proteinExistence type="predicted"/>
<evidence type="ECO:0000313" key="1">
    <source>
        <dbReference type="EMBL" id="TKV74105.1"/>
    </source>
</evidence>
<protein>
    <submittedName>
        <fullName evidence="1">Uncharacterized protein</fullName>
    </submittedName>
</protein>
<accession>A0A4V6Y763</accession>
<name>A0A4V6Y763_BRAEL</name>
<reference evidence="1 2" key="1">
    <citation type="submission" date="2019-05" db="EMBL/GenBank/DDBJ databases">
        <title>Draft Genome of Bradyrhizobium elkanii strain SEMIA 938, Used in Commercial Inoculants for Lupinus spp. in Brazil.</title>
        <authorList>
            <person name="Hungria M."/>
            <person name="Delamuta J.R.M."/>
            <person name="Ribeiro R.A."/>
            <person name="Nogueira M.A."/>
        </authorList>
    </citation>
    <scope>NUCLEOTIDE SEQUENCE [LARGE SCALE GENOMIC DNA]</scope>
    <source>
        <strain evidence="1 2">Semia 938</strain>
    </source>
</reference>
<sequence length="156" mass="17323">MNWKKRPLSARPFRRQSCFFGDEMSAVAKLLGQRTQLLARLETDPGSNERAEIPALLAKIETALKLLGTQEFRCCRRRRASGEQRIEGLELSRSLPRGASQAWRTKAQGVRSLGQRVTARTRARRRACASERRDPAAAALDVAFAMTLPVAIGSST</sequence>
<dbReference type="Proteomes" id="UP000305095">
    <property type="component" value="Unassembled WGS sequence"/>
</dbReference>
<organism evidence="1 2">
    <name type="scientific">Bradyrhizobium elkanii</name>
    <dbReference type="NCBI Taxonomy" id="29448"/>
    <lineage>
        <taxon>Bacteria</taxon>
        <taxon>Pseudomonadati</taxon>
        <taxon>Pseudomonadota</taxon>
        <taxon>Alphaproteobacteria</taxon>
        <taxon>Hyphomicrobiales</taxon>
        <taxon>Nitrobacteraceae</taxon>
        <taxon>Bradyrhizobium</taxon>
    </lineage>
</organism>
<gene>
    <name evidence="1" type="ORF">FDV58_33310</name>
</gene>
<comment type="caution">
    <text evidence="1">The sequence shown here is derived from an EMBL/GenBank/DDBJ whole genome shotgun (WGS) entry which is preliminary data.</text>
</comment>
<dbReference type="EMBL" id="SZZP01000027">
    <property type="protein sequence ID" value="TKV74105.1"/>
    <property type="molecule type" value="Genomic_DNA"/>
</dbReference>